<dbReference type="GO" id="GO:0016787">
    <property type="term" value="F:hydrolase activity"/>
    <property type="evidence" value="ECO:0007669"/>
    <property type="project" value="UniProtKB-KW"/>
</dbReference>
<accession>A0A1K0GC96</accession>
<dbReference type="InterPro" id="IPR013830">
    <property type="entry name" value="SGNH_hydro"/>
</dbReference>
<evidence type="ECO:0000313" key="3">
    <source>
        <dbReference type="Proteomes" id="UP000182486"/>
    </source>
</evidence>
<reference evidence="2 3" key="1">
    <citation type="submission" date="2016-09" db="EMBL/GenBank/DDBJ databases">
        <title>Couchioplanes caeruleus draft genome sequence.</title>
        <authorList>
            <person name="Sheehan J."/>
            <person name="Caffrey P."/>
        </authorList>
    </citation>
    <scope>NUCLEOTIDE SEQUENCE [LARGE SCALE GENOMIC DNA]</scope>
    <source>
        <strain evidence="2 3">DSM 43634</strain>
    </source>
</reference>
<sequence length="215" mass="21836">MDPAGTEPAPPTVVTLGDSVPAGTGCGCTAFPDLYAQHEHAVSVNLAEAGLTSADVRAQLEDPQVRDSLRQTSEVLLMVGANDVADTFTDPQAVAAAAAELHTNIRATLDAIQRIHPTTVIVLGYWNVVRDGEAGVSEYGATGVKASAETTDAINDELAAAAEAGGATYVSTDPAFHGADGEKDPTALLIADGDHPDAAGHTAIAQLIPPMGATS</sequence>
<proteinExistence type="predicted"/>
<comment type="caution">
    <text evidence="2">The sequence shown here is derived from an EMBL/GenBank/DDBJ whole genome shotgun (WGS) entry which is preliminary data.</text>
</comment>
<dbReference type="InterPro" id="IPR036514">
    <property type="entry name" value="SGNH_hydro_sf"/>
</dbReference>
<evidence type="ECO:0000259" key="1">
    <source>
        <dbReference type="Pfam" id="PF13472"/>
    </source>
</evidence>
<dbReference type="CDD" id="cd00229">
    <property type="entry name" value="SGNH_hydrolase"/>
    <property type="match status" value="1"/>
</dbReference>
<dbReference type="Proteomes" id="UP000182486">
    <property type="component" value="Unassembled WGS sequence"/>
</dbReference>
<dbReference type="Gene3D" id="3.40.50.1110">
    <property type="entry name" value="SGNH hydrolase"/>
    <property type="match status" value="1"/>
</dbReference>
<dbReference type="AlphaFoldDB" id="A0A1K0GC96"/>
<keyword evidence="3" id="KW-1185">Reference proteome</keyword>
<dbReference type="SUPFAM" id="SSF52266">
    <property type="entry name" value="SGNH hydrolase"/>
    <property type="match status" value="1"/>
</dbReference>
<name>A0A1K0GC96_9ACTN</name>
<dbReference type="EMBL" id="MEIA01000078">
    <property type="protein sequence ID" value="OJF14866.1"/>
    <property type="molecule type" value="Genomic_DNA"/>
</dbReference>
<protein>
    <submittedName>
        <fullName evidence="2">Acylhydrolase</fullName>
    </submittedName>
</protein>
<dbReference type="Pfam" id="PF13472">
    <property type="entry name" value="Lipase_GDSL_2"/>
    <property type="match status" value="1"/>
</dbReference>
<evidence type="ECO:0000313" key="2">
    <source>
        <dbReference type="EMBL" id="OJF14866.1"/>
    </source>
</evidence>
<gene>
    <name evidence="2" type="ORF">BG844_07535</name>
</gene>
<keyword evidence="2" id="KW-0378">Hydrolase</keyword>
<feature type="domain" description="SGNH hydrolase-type esterase" evidence="1">
    <location>
        <begin position="16"/>
        <end position="202"/>
    </location>
</feature>
<organism evidence="2 3">
    <name type="scientific">Couchioplanes caeruleus subsp. caeruleus</name>
    <dbReference type="NCBI Taxonomy" id="56427"/>
    <lineage>
        <taxon>Bacteria</taxon>
        <taxon>Bacillati</taxon>
        <taxon>Actinomycetota</taxon>
        <taxon>Actinomycetes</taxon>
        <taxon>Micromonosporales</taxon>
        <taxon>Micromonosporaceae</taxon>
        <taxon>Couchioplanes</taxon>
    </lineage>
</organism>